<dbReference type="GO" id="GO:0004803">
    <property type="term" value="F:transposase activity"/>
    <property type="evidence" value="ECO:0007669"/>
    <property type="project" value="InterPro"/>
</dbReference>
<gene>
    <name evidence="3" type="ORF">GM160_02485</name>
    <name evidence="4" type="ORF">GM160_08085</name>
    <name evidence="5" type="ORF">GM160_08420</name>
</gene>
<feature type="domain" description="Integrase catalytic" evidence="2">
    <location>
        <begin position="216"/>
        <end position="399"/>
    </location>
</feature>
<dbReference type="AlphaFoldDB" id="A0A6I6D3U1"/>
<dbReference type="Pfam" id="PF13276">
    <property type="entry name" value="HTH_21"/>
    <property type="match status" value="1"/>
</dbReference>
<dbReference type="EMBL" id="CP046415">
    <property type="protein sequence ID" value="QGT78858.1"/>
    <property type="molecule type" value="Genomic_DNA"/>
</dbReference>
<keyword evidence="6" id="KW-1185">Reference proteome</keyword>
<dbReference type="Gene3D" id="3.30.420.10">
    <property type="entry name" value="Ribonuclease H-like superfamily/Ribonuclease H"/>
    <property type="match status" value="1"/>
</dbReference>
<evidence type="ECO:0000313" key="5">
    <source>
        <dbReference type="EMBL" id="QGT78917.1"/>
    </source>
</evidence>
<dbReference type="InterPro" id="IPR036388">
    <property type="entry name" value="WH-like_DNA-bd_sf"/>
</dbReference>
<evidence type="ECO:0000256" key="1">
    <source>
        <dbReference type="ARBA" id="ARBA00009964"/>
    </source>
</evidence>
<dbReference type="SUPFAM" id="SSF53098">
    <property type="entry name" value="Ribonuclease H-like"/>
    <property type="match status" value="1"/>
</dbReference>
<dbReference type="KEGG" id="ghl:GM160_02485"/>
<name>A0A6I6D3U1_9GAMM</name>
<evidence type="ECO:0000259" key="2">
    <source>
        <dbReference type="PROSITE" id="PS50994"/>
    </source>
</evidence>
<dbReference type="PROSITE" id="PS50994">
    <property type="entry name" value="INTEGRASE"/>
    <property type="match status" value="1"/>
</dbReference>
<dbReference type="InterPro" id="IPR001584">
    <property type="entry name" value="Integrase_cat-core"/>
</dbReference>
<dbReference type="InterPro" id="IPR002514">
    <property type="entry name" value="Transposase_8"/>
</dbReference>
<dbReference type="InterPro" id="IPR025948">
    <property type="entry name" value="HTH-like_dom"/>
</dbReference>
<comment type="similarity">
    <text evidence="1">Belongs to the transposase 8 family.</text>
</comment>
<dbReference type="Proteomes" id="UP000427716">
    <property type="component" value="Chromosome"/>
</dbReference>
<dbReference type="InterPro" id="IPR036397">
    <property type="entry name" value="RNaseH_sf"/>
</dbReference>
<dbReference type="InterPro" id="IPR048020">
    <property type="entry name" value="Transpos_IS3"/>
</dbReference>
<dbReference type="Gene3D" id="1.10.10.10">
    <property type="entry name" value="Winged helix-like DNA-binding domain superfamily/Winged helix DNA-binding domain"/>
    <property type="match status" value="1"/>
</dbReference>
<dbReference type="InterPro" id="IPR012337">
    <property type="entry name" value="RNaseH-like_sf"/>
</dbReference>
<dbReference type="KEGG" id="ghl:GM160_08085"/>
<proteinExistence type="inferred from homology"/>
<evidence type="ECO:0000313" key="3">
    <source>
        <dbReference type="EMBL" id="QGT77851.1"/>
    </source>
</evidence>
<dbReference type="PANTHER" id="PTHR47515:SF2">
    <property type="entry name" value="INTEGRASE CORE DOMAIN PROTEIN"/>
    <property type="match status" value="1"/>
</dbReference>
<accession>A0A6I6D3U1</accession>
<dbReference type="KEGG" id="ghl:GM160_08420"/>
<dbReference type="PANTHER" id="PTHR47515">
    <property type="entry name" value="LOW CALCIUM RESPONSE LOCUS PROTEIN T"/>
    <property type="match status" value="1"/>
</dbReference>
<dbReference type="InterPro" id="IPR009057">
    <property type="entry name" value="Homeodomain-like_sf"/>
</dbReference>
<dbReference type="GO" id="GO:0015074">
    <property type="term" value="P:DNA integration"/>
    <property type="evidence" value="ECO:0007669"/>
    <property type="project" value="InterPro"/>
</dbReference>
<dbReference type="NCBIfam" id="NF033516">
    <property type="entry name" value="transpos_IS3"/>
    <property type="match status" value="1"/>
</dbReference>
<dbReference type="EMBL" id="CP046415">
    <property type="protein sequence ID" value="QGT77851.1"/>
    <property type="molecule type" value="Genomic_DNA"/>
</dbReference>
<sequence>MERIEVVTGVQRRRRYSANEKAQLCALCDQPGMSVSLVARRHGISPSLLFRWRRLMKEGGMTAVSAGESVVSAAEVKTLRKQIRELERMLGRKTMETEILREALEVAQSKKVDLAHAVAATGRFPVKTVARTLRVARSNLIDRLAGRQTGRPIRYRRDDDESFLPRIRRLCSERPANGYRRITAHLNRELAPDGGRLNPKRIYRIMKQDGLLLARYSGRPPGRAHDGKVITLKSDMRWCSDAFEIRCWNGEAVRVAFSLDCCDREAMRFVATTAGISADDIQNLMLESVEHRFGPVDRLPHPIQWLSDNGSPYIANQTRSFAESLGFTVCTTAVRSPQSNGMAEAFVKTFKRDYVYVNDVPDAMTVMHQLPGWFADYNRMHPHKGLNMLSPEEFRQRQSQQASA</sequence>
<dbReference type="GO" id="GO:0003677">
    <property type="term" value="F:DNA binding"/>
    <property type="evidence" value="ECO:0007669"/>
    <property type="project" value="InterPro"/>
</dbReference>
<dbReference type="GO" id="GO:0006313">
    <property type="term" value="P:DNA transposition"/>
    <property type="evidence" value="ECO:0007669"/>
    <property type="project" value="InterPro"/>
</dbReference>
<dbReference type="SUPFAM" id="SSF46689">
    <property type="entry name" value="Homeodomain-like"/>
    <property type="match status" value="1"/>
</dbReference>
<protein>
    <submittedName>
        <fullName evidence="5">IS3 family transposase</fullName>
    </submittedName>
</protein>
<dbReference type="Pfam" id="PF01527">
    <property type="entry name" value="HTH_Tnp_1"/>
    <property type="match status" value="1"/>
</dbReference>
<evidence type="ECO:0000313" key="6">
    <source>
        <dbReference type="Proteomes" id="UP000427716"/>
    </source>
</evidence>
<organism evidence="5 6">
    <name type="scientific">Guyparkeria halophila</name>
    <dbReference type="NCBI Taxonomy" id="47960"/>
    <lineage>
        <taxon>Bacteria</taxon>
        <taxon>Pseudomonadati</taxon>
        <taxon>Pseudomonadota</taxon>
        <taxon>Gammaproteobacteria</taxon>
        <taxon>Chromatiales</taxon>
        <taxon>Thioalkalibacteraceae</taxon>
        <taxon>Guyparkeria</taxon>
    </lineage>
</organism>
<evidence type="ECO:0000313" key="4">
    <source>
        <dbReference type="EMBL" id="QGT78858.1"/>
    </source>
</evidence>
<dbReference type="Pfam" id="PF00665">
    <property type="entry name" value="rve"/>
    <property type="match status" value="1"/>
</dbReference>
<dbReference type="EMBL" id="CP046415">
    <property type="protein sequence ID" value="QGT78917.1"/>
    <property type="molecule type" value="Genomic_DNA"/>
</dbReference>
<reference evidence="5 6" key="1">
    <citation type="submission" date="2019-11" db="EMBL/GenBank/DDBJ databases">
        <authorList>
            <person name="Zhang J."/>
            <person name="Sun C."/>
        </authorList>
    </citation>
    <scope>NUCLEOTIDE SEQUENCE [LARGE SCALE GENOMIC DNA]</scope>
    <source>
        <strain evidence="6">sp2</strain>
        <strain evidence="5">Sp2</strain>
    </source>
</reference>